<keyword evidence="1" id="KW-0479">Metal-binding</keyword>
<dbReference type="GO" id="GO:0003676">
    <property type="term" value="F:nucleic acid binding"/>
    <property type="evidence" value="ECO:0007669"/>
    <property type="project" value="InterPro"/>
</dbReference>
<name>A0A151JUU9_9HYME</name>
<evidence type="ECO:0000313" key="4">
    <source>
        <dbReference type="Proteomes" id="UP000078541"/>
    </source>
</evidence>
<keyword evidence="1" id="KW-0863">Zinc-finger</keyword>
<evidence type="ECO:0000256" key="1">
    <source>
        <dbReference type="PROSITE-ProRule" id="PRU00047"/>
    </source>
</evidence>
<keyword evidence="1" id="KW-0862">Zinc</keyword>
<accession>A0A151JUU9</accession>
<dbReference type="Proteomes" id="UP000078541">
    <property type="component" value="Unassembled WGS sequence"/>
</dbReference>
<dbReference type="PROSITE" id="PS50158">
    <property type="entry name" value="ZF_CCHC"/>
    <property type="match status" value="1"/>
</dbReference>
<protein>
    <recommendedName>
        <fullName evidence="2">CCHC-type domain-containing protein</fullName>
    </recommendedName>
</protein>
<dbReference type="AlphaFoldDB" id="A0A151JUU9"/>
<proteinExistence type="predicted"/>
<evidence type="ECO:0000313" key="3">
    <source>
        <dbReference type="EMBL" id="KYN36516.1"/>
    </source>
</evidence>
<dbReference type="InterPro" id="IPR001878">
    <property type="entry name" value="Znf_CCHC"/>
</dbReference>
<sequence length="77" mass="8431">MKTLHASSSCVRDDPVIQAGDILLADAEDHQSRQHCRSVEDRAFLCFNCGQGGHRTFGCKAKSRCPVCAQIECHRAG</sequence>
<dbReference type="GO" id="GO:0008270">
    <property type="term" value="F:zinc ion binding"/>
    <property type="evidence" value="ECO:0007669"/>
    <property type="project" value="UniProtKB-KW"/>
</dbReference>
<dbReference type="EMBL" id="KQ981738">
    <property type="protein sequence ID" value="KYN36516.1"/>
    <property type="molecule type" value="Genomic_DNA"/>
</dbReference>
<organism evidence="3 4">
    <name type="scientific">Trachymyrmex septentrionalis</name>
    <dbReference type="NCBI Taxonomy" id="34720"/>
    <lineage>
        <taxon>Eukaryota</taxon>
        <taxon>Metazoa</taxon>
        <taxon>Ecdysozoa</taxon>
        <taxon>Arthropoda</taxon>
        <taxon>Hexapoda</taxon>
        <taxon>Insecta</taxon>
        <taxon>Pterygota</taxon>
        <taxon>Neoptera</taxon>
        <taxon>Endopterygota</taxon>
        <taxon>Hymenoptera</taxon>
        <taxon>Apocrita</taxon>
        <taxon>Aculeata</taxon>
        <taxon>Formicoidea</taxon>
        <taxon>Formicidae</taxon>
        <taxon>Myrmicinae</taxon>
        <taxon>Trachymyrmex</taxon>
    </lineage>
</organism>
<evidence type="ECO:0000259" key="2">
    <source>
        <dbReference type="PROSITE" id="PS50158"/>
    </source>
</evidence>
<feature type="domain" description="CCHC-type" evidence="2">
    <location>
        <begin position="46"/>
        <end position="60"/>
    </location>
</feature>
<reference evidence="3 4" key="1">
    <citation type="submission" date="2016-03" db="EMBL/GenBank/DDBJ databases">
        <title>Trachymyrmex septentrionalis WGS genome.</title>
        <authorList>
            <person name="Nygaard S."/>
            <person name="Hu H."/>
            <person name="Boomsma J."/>
            <person name="Zhang G."/>
        </authorList>
    </citation>
    <scope>NUCLEOTIDE SEQUENCE [LARGE SCALE GENOMIC DNA]</scope>
    <source>
        <strain evidence="3">Tsep2-gDNA-1</strain>
        <tissue evidence="3">Whole body</tissue>
    </source>
</reference>
<keyword evidence="4" id="KW-1185">Reference proteome</keyword>
<gene>
    <name evidence="3" type="ORF">ALC56_09111</name>
</gene>